<evidence type="ECO:0000313" key="3">
    <source>
        <dbReference type="EMBL" id="TWE13402.1"/>
    </source>
</evidence>
<dbReference type="GO" id="GO:0016740">
    <property type="term" value="F:transferase activity"/>
    <property type="evidence" value="ECO:0007669"/>
    <property type="project" value="UniProtKB-KW"/>
</dbReference>
<feature type="domain" description="YcaO" evidence="2">
    <location>
        <begin position="394"/>
        <end position="769"/>
    </location>
</feature>
<keyword evidence="3" id="KW-0808">Transferase</keyword>
<dbReference type="PROSITE" id="PS51664">
    <property type="entry name" value="YCAO"/>
    <property type="match status" value="1"/>
</dbReference>
<evidence type="ECO:0000313" key="4">
    <source>
        <dbReference type="Proteomes" id="UP000318297"/>
    </source>
</evidence>
<dbReference type="OrthoDB" id="2379922at2"/>
<evidence type="ECO:0000259" key="2">
    <source>
        <dbReference type="PROSITE" id="PS51664"/>
    </source>
</evidence>
<dbReference type="GO" id="GO:0005840">
    <property type="term" value="C:ribosome"/>
    <property type="evidence" value="ECO:0007669"/>
    <property type="project" value="UniProtKB-KW"/>
</dbReference>
<feature type="region of interest" description="Disordered" evidence="1">
    <location>
        <begin position="1"/>
        <end position="25"/>
    </location>
</feature>
<dbReference type="InterPro" id="IPR003776">
    <property type="entry name" value="YcaO-like_dom"/>
</dbReference>
<name>A0A561ECR9_9MICO</name>
<organism evidence="3 4">
    <name type="scientific">Rudaeicoccus suwonensis</name>
    <dbReference type="NCBI Taxonomy" id="657409"/>
    <lineage>
        <taxon>Bacteria</taxon>
        <taxon>Bacillati</taxon>
        <taxon>Actinomycetota</taxon>
        <taxon>Actinomycetes</taxon>
        <taxon>Micrococcales</taxon>
        <taxon>Dermacoccaceae</taxon>
        <taxon>Rudaeicoccus</taxon>
    </lineage>
</organism>
<dbReference type="Pfam" id="PF02624">
    <property type="entry name" value="YcaO"/>
    <property type="match status" value="1"/>
</dbReference>
<dbReference type="Proteomes" id="UP000318297">
    <property type="component" value="Unassembled WGS sequence"/>
</dbReference>
<dbReference type="EMBL" id="VIVQ01000001">
    <property type="protein sequence ID" value="TWE13402.1"/>
    <property type="molecule type" value="Genomic_DNA"/>
</dbReference>
<comment type="caution">
    <text evidence="3">The sequence shown here is derived from an EMBL/GenBank/DDBJ whole genome shotgun (WGS) entry which is preliminary data.</text>
</comment>
<keyword evidence="3" id="KW-0689">Ribosomal protein</keyword>
<dbReference type="Gene3D" id="3.30.1330.230">
    <property type="match status" value="1"/>
</dbReference>
<reference evidence="3 4" key="1">
    <citation type="submission" date="2019-06" db="EMBL/GenBank/DDBJ databases">
        <title>Sequencing the genomes of 1000 actinobacteria strains.</title>
        <authorList>
            <person name="Klenk H.-P."/>
        </authorList>
    </citation>
    <scope>NUCLEOTIDE SEQUENCE [LARGE SCALE GENOMIC DNA]</scope>
    <source>
        <strain evidence="3 4">DSM 19560</strain>
    </source>
</reference>
<keyword evidence="4" id="KW-1185">Reference proteome</keyword>
<dbReference type="PANTHER" id="PTHR37809:SF1">
    <property type="entry name" value="RIBOSOMAL PROTEIN S12 METHYLTHIOTRANSFERASE ACCESSORY FACTOR YCAO"/>
    <property type="match status" value="1"/>
</dbReference>
<dbReference type="PANTHER" id="PTHR37809">
    <property type="entry name" value="RIBOSOMAL PROTEIN S12 METHYLTHIOTRANSFERASE ACCESSORY FACTOR YCAO"/>
    <property type="match status" value="1"/>
</dbReference>
<dbReference type="Gene3D" id="3.90.930.60">
    <property type="match status" value="1"/>
</dbReference>
<dbReference type="RefSeq" id="WP_145227952.1">
    <property type="nucleotide sequence ID" value="NZ_VIVQ01000001.1"/>
</dbReference>
<dbReference type="AlphaFoldDB" id="A0A561ECR9"/>
<dbReference type="Gene3D" id="3.30.160.660">
    <property type="match status" value="1"/>
</dbReference>
<evidence type="ECO:0000256" key="1">
    <source>
        <dbReference type="SAM" id="MobiDB-lite"/>
    </source>
</evidence>
<protein>
    <submittedName>
        <fullName evidence="3">Ribosomal protein S12 methylthiotransferase accessory factor</fullName>
    </submittedName>
</protein>
<proteinExistence type="predicted"/>
<keyword evidence="3" id="KW-0687">Ribonucleoprotein</keyword>
<dbReference type="Gene3D" id="3.40.50.720">
    <property type="entry name" value="NAD(P)-binding Rossmann-like Domain"/>
    <property type="match status" value="1"/>
</dbReference>
<gene>
    <name evidence="3" type="ORF">BKA23_2232</name>
</gene>
<dbReference type="NCBIfam" id="TIGR03882">
    <property type="entry name" value="cyclo_dehyd_2"/>
    <property type="match status" value="1"/>
</dbReference>
<accession>A0A561ECR9</accession>
<dbReference type="InterPro" id="IPR022291">
    <property type="entry name" value="Bacteriocin_synth_cyclodeHase"/>
</dbReference>
<sequence length="769" mass="84667">MTGVGLSRPKSRTVGEGHSGSLPNRPRLRADLDVICDGDSRHIFAADDRLFYLEDAHLALVLPLLDGTRATPQIHRELGGTLGFVQLFGLLSRLHALDALRDGPVDAGDRAGWAIRDALGIPAVARRPLDVLPIGLGDRLRDLVVTAVAGTRPDAEVHDQLPAVLDADRDLLVVVSDVLTPELEQVNRACLAAGVTWILLKPTTTQVWVGPLVVPGSSACWRCLAHRVAGHRTLDRYVAMVTDRNDPVGVQEAGTASTVGSALHLALTMLDKNESDLVVSLNLATFETERHILSRRPECPSCGHGVRIESDTLVSRPKRRNKQGEIERRIRDSEELLADLEPHISPITGVVTVLSSVDTQSELFYGYAAGHDFAISRTRFDVLARTLRGSLSGGKGRTESSARLSAICEAVERGVTVHRGDEQEFVAALSQLEPGRALDVDTLFGFSEMQYRGREDFNAGTQSRYEFVPTRFDPQRPISWTTVHGLGSTAGEQRLIPSAYCYYGHPDMYRWWFCVADSNGTAAGGCLEEAVVRGFCELVERDSVALWWYNRIQRPAVDLDVLEDPYLDATREAYARLGRDIWAIDLTTDSRIPCYAVLSAKSDADPQDIIVGFGSDLDPMAAFGSAVDELNQFLPTVLPDPSRGPGEYWSADQEAVRWYRTATLQNQPYLLPGPQPRTDLRTVQSWVTDDVLADVEACCSAAERMGTQLYFKDLSRPEVPLSVARVVAPGLRHFWRRLGPGRLYDAPVRLGWLPEPLPEADLNPTTVFF</sequence>
<dbReference type="Gene3D" id="3.30.40.250">
    <property type="match status" value="1"/>
</dbReference>